<dbReference type="GO" id="GO:0016740">
    <property type="term" value="F:transferase activity"/>
    <property type="evidence" value="ECO:0007669"/>
    <property type="project" value="UniProtKB-KW"/>
</dbReference>
<reference evidence="2" key="1">
    <citation type="journal article" date="2020" name="mSystems">
        <title>Genome- and Community-Level Interaction Insights into Carbon Utilization and Element Cycling Functions of Hydrothermarchaeota in Hydrothermal Sediment.</title>
        <authorList>
            <person name="Zhou Z."/>
            <person name="Liu Y."/>
            <person name="Xu W."/>
            <person name="Pan J."/>
            <person name="Luo Z.H."/>
            <person name="Li M."/>
        </authorList>
    </citation>
    <scope>NUCLEOTIDE SEQUENCE [LARGE SCALE GENOMIC DNA]</scope>
    <source>
        <strain evidence="2">SpSt-34</strain>
    </source>
</reference>
<organism evidence="2">
    <name type="scientific">candidate division WOR-3 bacterium</name>
    <dbReference type="NCBI Taxonomy" id="2052148"/>
    <lineage>
        <taxon>Bacteria</taxon>
        <taxon>Bacteria division WOR-3</taxon>
    </lineage>
</organism>
<sequence length="379" mass="44455">MRLGAITLVSRNWNYNLGALLIPYALQRILEKFRVDVSLIDFTPSANKLSRQAIVTLKHKGISYLLTRAIKRSLTYLDNKFNAKMELEVQRKEKILQFKNSQLNFTKESFGSYRRLLDHDFKFDAYIVASDIVWNPRKPKPDLEAYLLGFVKNGKKISYASSVGERIPKDLHPIYKEHLSTFDHLSVREKSSAKYLAECLNFEPKVVLDPTLLLTREEWEKLCKEPKNPPEKPYILVYDLYRSNEIVPRVLNIARKLELEVICYNYRTGEKYKLPNFYTSDPFEFCWYIKNAEYVVTTSFHGTALSVLFEIPFYSIDPNIWSCRITDFLEMISLEDRFVRDPASIDYLSFESIDFSEAKEKIEEKREESVHFLRNALGV</sequence>
<dbReference type="Pfam" id="PF04230">
    <property type="entry name" value="PS_pyruv_trans"/>
    <property type="match status" value="1"/>
</dbReference>
<evidence type="ECO:0000313" key="2">
    <source>
        <dbReference type="EMBL" id="HEN28240.1"/>
    </source>
</evidence>
<dbReference type="AlphaFoldDB" id="A0A7C2K4A4"/>
<comment type="caution">
    <text evidence="2">The sequence shown here is derived from an EMBL/GenBank/DDBJ whole genome shotgun (WGS) entry which is preliminary data.</text>
</comment>
<dbReference type="InterPro" id="IPR007345">
    <property type="entry name" value="Polysacch_pyruvyl_Trfase"/>
</dbReference>
<proteinExistence type="predicted"/>
<gene>
    <name evidence="2" type="ORF">ENQ77_06275</name>
</gene>
<feature type="domain" description="Polysaccharide pyruvyl transferase" evidence="1">
    <location>
        <begin position="16"/>
        <end position="318"/>
    </location>
</feature>
<keyword evidence="2" id="KW-0808">Transferase</keyword>
<protein>
    <submittedName>
        <fullName evidence="2">Polysaccharide pyruvyl transferase family protein</fullName>
    </submittedName>
</protein>
<dbReference type="EMBL" id="DSOL01000177">
    <property type="protein sequence ID" value="HEN28240.1"/>
    <property type="molecule type" value="Genomic_DNA"/>
</dbReference>
<evidence type="ECO:0000259" key="1">
    <source>
        <dbReference type="Pfam" id="PF04230"/>
    </source>
</evidence>
<name>A0A7C2K4A4_UNCW3</name>
<accession>A0A7C2K4A4</accession>